<protein>
    <submittedName>
        <fullName evidence="1">Uncharacterized protein</fullName>
    </submittedName>
</protein>
<gene>
    <name evidence="1" type="ORF">AsFPU1_4005</name>
</gene>
<evidence type="ECO:0000313" key="2">
    <source>
        <dbReference type="Proteomes" id="UP000287247"/>
    </source>
</evidence>
<reference evidence="2" key="1">
    <citation type="submission" date="2017-05" db="EMBL/GenBank/DDBJ databases">
        <title>Physiological properties and genetic analysis related to exopolysaccharide production of fresh-water unicellular cyanobacterium Aphanothece sacrum, Suizenji Nori, that has been cultured as a food source in Japan.</title>
        <authorList>
            <person name="Kanesaki Y."/>
            <person name="Yoshikawa S."/>
            <person name="Ohki K."/>
        </authorList>
    </citation>
    <scope>NUCLEOTIDE SEQUENCE [LARGE SCALE GENOMIC DNA]</scope>
    <source>
        <strain evidence="2">FPU1</strain>
    </source>
</reference>
<evidence type="ECO:0000313" key="1">
    <source>
        <dbReference type="EMBL" id="GBF82575.1"/>
    </source>
</evidence>
<proteinExistence type="predicted"/>
<comment type="caution">
    <text evidence="1">The sequence shown here is derived from an EMBL/GenBank/DDBJ whole genome shotgun (WGS) entry which is preliminary data.</text>
</comment>
<keyword evidence="2" id="KW-1185">Reference proteome</keyword>
<dbReference type="EMBL" id="BDQK01000017">
    <property type="protein sequence ID" value="GBF82575.1"/>
    <property type="molecule type" value="Genomic_DNA"/>
</dbReference>
<dbReference type="Proteomes" id="UP000287247">
    <property type="component" value="Unassembled WGS sequence"/>
</dbReference>
<accession>A0A401IMV8</accession>
<name>A0A401IMV8_APHSA</name>
<dbReference type="RefSeq" id="WP_124973720.1">
    <property type="nucleotide sequence ID" value="NZ_BDQK01000017.1"/>
</dbReference>
<organism evidence="1 2">
    <name type="scientific">Aphanothece sacrum FPU1</name>
    <dbReference type="NCBI Taxonomy" id="1920663"/>
    <lineage>
        <taxon>Bacteria</taxon>
        <taxon>Bacillati</taxon>
        <taxon>Cyanobacteriota</taxon>
        <taxon>Cyanophyceae</taxon>
        <taxon>Oscillatoriophycideae</taxon>
        <taxon>Chroococcales</taxon>
        <taxon>Aphanothecaceae</taxon>
        <taxon>Aphanothece</taxon>
    </lineage>
</organism>
<dbReference type="OrthoDB" id="529355at2"/>
<dbReference type="AlphaFoldDB" id="A0A401IMV8"/>
<sequence>MNLDEQLQILINEAPQHGVSKIVMEKAVIPALKFFASQLQHTHYHVLHSEDRSWLVTTLRHREKQQSDKRVIYAFSTRKDAASFQGITTPDIRIVSLPVAHILFQLFTVDRLDSIIFMEVAGKKEHGTEIERAKLQTIIEQQLRRLKLKHSSPLTNIPPNFA</sequence>